<dbReference type="AlphaFoldDB" id="A0A921YMI5"/>
<dbReference type="Pfam" id="PF18023">
    <property type="entry name" value="FKBP_N_2"/>
    <property type="match status" value="1"/>
</dbReference>
<evidence type="ECO:0000256" key="1">
    <source>
        <dbReference type="PROSITE-ProRule" id="PRU00339"/>
    </source>
</evidence>
<dbReference type="EMBL" id="JH668290">
    <property type="protein sequence ID" value="KAG6442048.1"/>
    <property type="molecule type" value="Genomic_DNA"/>
</dbReference>
<dbReference type="InterPro" id="IPR040478">
    <property type="entry name" value="FKBP_N_2"/>
</dbReference>
<dbReference type="SMART" id="SM00028">
    <property type="entry name" value="TPR"/>
    <property type="match status" value="3"/>
</dbReference>
<dbReference type="InterPro" id="IPR019734">
    <property type="entry name" value="TPR_rpt"/>
</dbReference>
<dbReference type="InterPro" id="IPR011990">
    <property type="entry name" value="TPR-like_helical_dom_sf"/>
</dbReference>
<protein>
    <recommendedName>
        <fullName evidence="2">BDBT FKBP like N-terminal domain-containing protein</fullName>
    </recommendedName>
</protein>
<organism evidence="3 4">
    <name type="scientific">Manduca sexta</name>
    <name type="common">Tobacco hawkmoth</name>
    <name type="synonym">Tobacco hornworm</name>
    <dbReference type="NCBI Taxonomy" id="7130"/>
    <lineage>
        <taxon>Eukaryota</taxon>
        <taxon>Metazoa</taxon>
        <taxon>Ecdysozoa</taxon>
        <taxon>Arthropoda</taxon>
        <taxon>Hexapoda</taxon>
        <taxon>Insecta</taxon>
        <taxon>Pterygota</taxon>
        <taxon>Neoptera</taxon>
        <taxon>Endopterygota</taxon>
        <taxon>Lepidoptera</taxon>
        <taxon>Glossata</taxon>
        <taxon>Ditrysia</taxon>
        <taxon>Bombycoidea</taxon>
        <taxon>Sphingidae</taxon>
        <taxon>Sphinginae</taxon>
        <taxon>Sphingini</taxon>
        <taxon>Manduca</taxon>
    </lineage>
</organism>
<comment type="caution">
    <text evidence="3">The sequence shown here is derived from an EMBL/GenBank/DDBJ whole genome shotgun (WGS) entry which is preliminary data.</text>
</comment>
<name>A0A921YMI5_MANSE</name>
<feature type="repeat" description="TPR" evidence="1">
    <location>
        <begin position="226"/>
        <end position="259"/>
    </location>
</feature>
<evidence type="ECO:0000313" key="4">
    <source>
        <dbReference type="Proteomes" id="UP000791440"/>
    </source>
</evidence>
<feature type="domain" description="BDBT FKBP like N-terminal" evidence="2">
    <location>
        <begin position="11"/>
        <end position="119"/>
    </location>
</feature>
<reference evidence="3" key="2">
    <citation type="submission" date="2020-12" db="EMBL/GenBank/DDBJ databases">
        <authorList>
            <person name="Kanost M."/>
        </authorList>
    </citation>
    <scope>NUCLEOTIDE SEQUENCE</scope>
</reference>
<dbReference type="Proteomes" id="UP000791440">
    <property type="component" value="Unassembled WGS sequence"/>
</dbReference>
<dbReference type="PANTHER" id="PTHR46512:SF10">
    <property type="entry name" value="FK506-BINDING PROTEIN-LIKE"/>
    <property type="match status" value="1"/>
</dbReference>
<dbReference type="PROSITE" id="PS50005">
    <property type="entry name" value="TPR"/>
    <property type="match status" value="1"/>
</dbReference>
<dbReference type="OrthoDB" id="433738at2759"/>
<proteinExistence type="predicted"/>
<keyword evidence="1" id="KW-0802">TPR repeat</keyword>
<dbReference type="SUPFAM" id="SSF48452">
    <property type="entry name" value="TPR-like"/>
    <property type="match status" value="1"/>
</dbReference>
<reference evidence="3" key="1">
    <citation type="journal article" date="2016" name="Insect Biochem. Mol. Biol.">
        <title>Multifaceted biological insights from a draft genome sequence of the tobacco hornworm moth, Manduca sexta.</title>
        <authorList>
            <person name="Kanost M.R."/>
            <person name="Arrese E.L."/>
            <person name="Cao X."/>
            <person name="Chen Y.R."/>
            <person name="Chellapilla S."/>
            <person name="Goldsmith M.R."/>
            <person name="Grosse-Wilde E."/>
            <person name="Heckel D.G."/>
            <person name="Herndon N."/>
            <person name="Jiang H."/>
            <person name="Papanicolaou A."/>
            <person name="Qu J."/>
            <person name="Soulages J.L."/>
            <person name="Vogel H."/>
            <person name="Walters J."/>
            <person name="Waterhouse R.M."/>
            <person name="Ahn S.J."/>
            <person name="Almeida F.C."/>
            <person name="An C."/>
            <person name="Aqrawi P."/>
            <person name="Bretschneider A."/>
            <person name="Bryant W.B."/>
            <person name="Bucks S."/>
            <person name="Chao H."/>
            <person name="Chevignon G."/>
            <person name="Christen J.M."/>
            <person name="Clarke D.F."/>
            <person name="Dittmer N.T."/>
            <person name="Ferguson L.C.F."/>
            <person name="Garavelou S."/>
            <person name="Gordon K.H.J."/>
            <person name="Gunaratna R.T."/>
            <person name="Han Y."/>
            <person name="Hauser F."/>
            <person name="He Y."/>
            <person name="Heidel-Fischer H."/>
            <person name="Hirsh A."/>
            <person name="Hu Y."/>
            <person name="Jiang H."/>
            <person name="Kalra D."/>
            <person name="Klinner C."/>
            <person name="Konig C."/>
            <person name="Kovar C."/>
            <person name="Kroll A.R."/>
            <person name="Kuwar S.S."/>
            <person name="Lee S.L."/>
            <person name="Lehman R."/>
            <person name="Li K."/>
            <person name="Li Z."/>
            <person name="Liang H."/>
            <person name="Lovelace S."/>
            <person name="Lu Z."/>
            <person name="Mansfield J.H."/>
            <person name="McCulloch K.J."/>
            <person name="Mathew T."/>
            <person name="Morton B."/>
            <person name="Muzny D.M."/>
            <person name="Neunemann D."/>
            <person name="Ongeri F."/>
            <person name="Pauchet Y."/>
            <person name="Pu L.L."/>
            <person name="Pyrousis I."/>
            <person name="Rao X.J."/>
            <person name="Redding A."/>
            <person name="Roesel C."/>
            <person name="Sanchez-Gracia A."/>
            <person name="Schaack S."/>
            <person name="Shukla A."/>
            <person name="Tetreau G."/>
            <person name="Wang Y."/>
            <person name="Xiong G.H."/>
            <person name="Traut W."/>
            <person name="Walsh T.K."/>
            <person name="Worley K.C."/>
            <person name="Wu D."/>
            <person name="Wu W."/>
            <person name="Wu Y.Q."/>
            <person name="Zhang X."/>
            <person name="Zou Z."/>
            <person name="Zucker H."/>
            <person name="Briscoe A.D."/>
            <person name="Burmester T."/>
            <person name="Clem R.J."/>
            <person name="Feyereisen R."/>
            <person name="Grimmelikhuijzen C.J.P."/>
            <person name="Hamodrakas S.J."/>
            <person name="Hansson B.S."/>
            <person name="Huguet E."/>
            <person name="Jermiin L.S."/>
            <person name="Lan Q."/>
            <person name="Lehman H.K."/>
            <person name="Lorenzen M."/>
            <person name="Merzendorfer H."/>
            <person name="Michalopoulos I."/>
            <person name="Morton D.B."/>
            <person name="Muthukrishnan S."/>
            <person name="Oakeshott J.G."/>
            <person name="Palmer W."/>
            <person name="Park Y."/>
            <person name="Passarelli A.L."/>
            <person name="Rozas J."/>
            <person name="Schwartz L.M."/>
            <person name="Smith W."/>
            <person name="Southgate A."/>
            <person name="Vilcinskas A."/>
            <person name="Vogt R."/>
            <person name="Wang P."/>
            <person name="Werren J."/>
            <person name="Yu X.Q."/>
            <person name="Zhou J.J."/>
            <person name="Brown S.J."/>
            <person name="Scherer S.E."/>
            <person name="Richards S."/>
            <person name="Blissard G.W."/>
        </authorList>
    </citation>
    <scope>NUCLEOTIDE SEQUENCE</scope>
</reference>
<sequence length="289" mass="33481">MNEEVVVSSRSDREIRKKVIQTGDYSLVPYEESRCKISISDVKCVDSAGYCEIEPECLVFSRNFNGIIIIGDNDCFLDEDMELVLQQMCCGEICEATFIYKDLEDALEMKITCKIHLKEVTEEQLISDWSWQRLLECGMHHKERGVTLAKQEKMVEAFNRFSKALKMIIAIEPIDPELIDEEKVQELRDTKIKLYNNLAHCQLYFGCFEGALVLCNKALALQPDNIKSLYRRSVAYSGLDMYEEAWEDIQHALRLFPNDKSAQQKAKELKPKIEKINKSYSEVIKKMFT</sequence>
<evidence type="ECO:0000313" key="3">
    <source>
        <dbReference type="EMBL" id="KAG6442048.1"/>
    </source>
</evidence>
<dbReference type="InterPro" id="IPR050754">
    <property type="entry name" value="FKBP4/5/8-like"/>
</dbReference>
<keyword evidence="4" id="KW-1185">Reference proteome</keyword>
<dbReference type="Gene3D" id="1.25.40.10">
    <property type="entry name" value="Tetratricopeptide repeat domain"/>
    <property type="match status" value="1"/>
</dbReference>
<accession>A0A921YMI5</accession>
<dbReference type="PANTHER" id="PTHR46512">
    <property type="entry name" value="PEPTIDYLPROLYL ISOMERASE"/>
    <property type="match status" value="1"/>
</dbReference>
<gene>
    <name evidence="3" type="ORF">O3G_MSEX002153</name>
</gene>
<evidence type="ECO:0000259" key="2">
    <source>
        <dbReference type="Pfam" id="PF18023"/>
    </source>
</evidence>